<organism evidence="1 2">
    <name type="scientific">Anopheles farauti</name>
    <dbReference type="NCBI Taxonomy" id="69004"/>
    <lineage>
        <taxon>Eukaryota</taxon>
        <taxon>Metazoa</taxon>
        <taxon>Ecdysozoa</taxon>
        <taxon>Arthropoda</taxon>
        <taxon>Hexapoda</taxon>
        <taxon>Insecta</taxon>
        <taxon>Pterygota</taxon>
        <taxon>Neoptera</taxon>
        <taxon>Endopterygota</taxon>
        <taxon>Diptera</taxon>
        <taxon>Nematocera</taxon>
        <taxon>Culicoidea</taxon>
        <taxon>Culicidae</taxon>
        <taxon>Anophelinae</taxon>
        <taxon>Anopheles</taxon>
    </lineage>
</organism>
<protein>
    <submittedName>
        <fullName evidence="1">Uncharacterized protein</fullName>
    </submittedName>
</protein>
<reference evidence="2" key="1">
    <citation type="submission" date="2014-01" db="EMBL/GenBank/DDBJ databases">
        <title>The Genome Sequence of Anopheles farauti FAR1 (V2).</title>
        <authorList>
            <consortium name="The Broad Institute Genomics Platform"/>
            <person name="Neafsey D.E."/>
            <person name="Besansky N."/>
            <person name="Howell P."/>
            <person name="Walton C."/>
            <person name="Young S.K."/>
            <person name="Zeng Q."/>
            <person name="Gargeya S."/>
            <person name="Fitzgerald M."/>
            <person name="Haas B."/>
            <person name="Abouelleil A."/>
            <person name="Allen A.W."/>
            <person name="Alvarado L."/>
            <person name="Arachchi H.M."/>
            <person name="Berlin A.M."/>
            <person name="Chapman S.B."/>
            <person name="Gainer-Dewar J."/>
            <person name="Goldberg J."/>
            <person name="Griggs A."/>
            <person name="Gujja S."/>
            <person name="Hansen M."/>
            <person name="Howarth C."/>
            <person name="Imamovic A."/>
            <person name="Ireland A."/>
            <person name="Larimer J."/>
            <person name="McCowan C."/>
            <person name="Murphy C."/>
            <person name="Pearson M."/>
            <person name="Poon T.W."/>
            <person name="Priest M."/>
            <person name="Roberts A."/>
            <person name="Saif S."/>
            <person name="Shea T."/>
            <person name="Sisk P."/>
            <person name="Sykes S."/>
            <person name="Wortman J."/>
            <person name="Nusbaum C."/>
            <person name="Birren B."/>
        </authorList>
    </citation>
    <scope>NUCLEOTIDE SEQUENCE [LARGE SCALE GENOMIC DNA]</scope>
    <source>
        <strain evidence="2">FAR1</strain>
    </source>
</reference>
<dbReference type="AlphaFoldDB" id="A0A182QM55"/>
<dbReference type="EnsemblMetazoa" id="AFAF012962-RA">
    <property type="protein sequence ID" value="AFAF012962-PA"/>
    <property type="gene ID" value="AFAF012962"/>
</dbReference>
<reference evidence="1" key="2">
    <citation type="submission" date="2020-05" db="UniProtKB">
        <authorList>
            <consortium name="EnsemblMetazoa"/>
        </authorList>
    </citation>
    <scope>IDENTIFICATION</scope>
    <source>
        <strain evidence="1">FAR1</strain>
    </source>
</reference>
<name>A0A182QM55_9DIPT</name>
<dbReference type="Proteomes" id="UP000075886">
    <property type="component" value="Unassembled WGS sequence"/>
</dbReference>
<evidence type="ECO:0000313" key="2">
    <source>
        <dbReference type="Proteomes" id="UP000075886"/>
    </source>
</evidence>
<sequence>MTSATMWCLGRHAKIFLGGYGAQQVGAGSGRRCKTVVREVVRMVDERCHGRRPSTEVRDERTVAGRISSSRLKLFVLLRNRRSSVSVLRDSGGLRSSETYFFTSSAMY</sequence>
<dbReference type="EMBL" id="AXCN02000522">
    <property type="status" value="NOT_ANNOTATED_CDS"/>
    <property type="molecule type" value="Genomic_DNA"/>
</dbReference>
<accession>A0A182QM55</accession>
<keyword evidence="2" id="KW-1185">Reference proteome</keyword>
<evidence type="ECO:0000313" key="1">
    <source>
        <dbReference type="EnsemblMetazoa" id="AFAF012962-PA"/>
    </source>
</evidence>
<proteinExistence type="predicted"/>
<dbReference type="VEuPathDB" id="VectorBase:AFAF012962"/>